<keyword evidence="3" id="KW-1185">Reference proteome</keyword>
<evidence type="ECO:0000313" key="3">
    <source>
        <dbReference type="Proteomes" id="UP001157186"/>
    </source>
</evidence>
<keyword evidence="1" id="KW-1133">Transmembrane helix</keyword>
<name>A0ABQ6GS29_9GAMM</name>
<protein>
    <submittedName>
        <fullName evidence="2">Uncharacterized protein</fullName>
    </submittedName>
</protein>
<gene>
    <name evidence="2" type="ORF">tinsulaeT_08310</name>
</gene>
<accession>A0ABQ6GS29</accession>
<evidence type="ECO:0000256" key="1">
    <source>
        <dbReference type="SAM" id="Phobius"/>
    </source>
</evidence>
<proteinExistence type="predicted"/>
<keyword evidence="1" id="KW-0472">Membrane</keyword>
<comment type="caution">
    <text evidence="2">The sequence shown here is derived from an EMBL/GenBank/DDBJ whole genome shotgun (WGS) entry which is preliminary data.</text>
</comment>
<dbReference type="RefSeq" id="WP_284243346.1">
    <property type="nucleotide sequence ID" value="NZ_BSST01000001.1"/>
</dbReference>
<dbReference type="Proteomes" id="UP001157186">
    <property type="component" value="Unassembled WGS sequence"/>
</dbReference>
<keyword evidence="1" id="KW-0812">Transmembrane</keyword>
<organism evidence="2 3">
    <name type="scientific">Thalassotalea insulae</name>
    <dbReference type="NCBI Taxonomy" id="2056778"/>
    <lineage>
        <taxon>Bacteria</taxon>
        <taxon>Pseudomonadati</taxon>
        <taxon>Pseudomonadota</taxon>
        <taxon>Gammaproteobacteria</taxon>
        <taxon>Alteromonadales</taxon>
        <taxon>Colwelliaceae</taxon>
        <taxon>Thalassotalea</taxon>
    </lineage>
</organism>
<dbReference type="EMBL" id="BSST01000001">
    <property type="protein sequence ID" value="GLX77491.1"/>
    <property type="molecule type" value="Genomic_DNA"/>
</dbReference>
<evidence type="ECO:0000313" key="2">
    <source>
        <dbReference type="EMBL" id="GLX77491.1"/>
    </source>
</evidence>
<sequence>MTLLIILAAVFSCVALMVVLGEKYGKPIAPEEQAKYSKWLRILVFALLFIALFKAILV</sequence>
<reference evidence="2 3" key="1">
    <citation type="submission" date="2023-03" db="EMBL/GenBank/DDBJ databases">
        <title>Draft genome sequence of Thalassotalea insulae KCTC 62186T.</title>
        <authorList>
            <person name="Sawabe T."/>
        </authorList>
    </citation>
    <scope>NUCLEOTIDE SEQUENCE [LARGE SCALE GENOMIC DNA]</scope>
    <source>
        <strain evidence="2 3">KCTC 62186</strain>
    </source>
</reference>
<feature type="transmembrane region" description="Helical" evidence="1">
    <location>
        <begin position="37"/>
        <end position="57"/>
    </location>
</feature>